<organism evidence="11 12">
    <name type="scientific">Elliptochloris bilobata</name>
    <dbReference type="NCBI Taxonomy" id="381761"/>
    <lineage>
        <taxon>Eukaryota</taxon>
        <taxon>Viridiplantae</taxon>
        <taxon>Chlorophyta</taxon>
        <taxon>core chlorophytes</taxon>
        <taxon>Trebouxiophyceae</taxon>
        <taxon>Trebouxiophyceae incertae sedis</taxon>
        <taxon>Elliptochloris clade</taxon>
        <taxon>Elliptochloris</taxon>
    </lineage>
</organism>
<dbReference type="GO" id="GO:0032259">
    <property type="term" value="P:methylation"/>
    <property type="evidence" value="ECO:0007669"/>
    <property type="project" value="UniProtKB-KW"/>
</dbReference>
<evidence type="ECO:0000256" key="1">
    <source>
        <dbReference type="ARBA" id="ARBA00022603"/>
    </source>
</evidence>
<feature type="domain" description="PRMT5 TIM barrel" evidence="9">
    <location>
        <begin position="36"/>
        <end position="323"/>
    </location>
</feature>
<dbReference type="PROSITE" id="PS51678">
    <property type="entry name" value="SAM_MT_PRMT"/>
    <property type="match status" value="1"/>
</dbReference>
<dbReference type="Proteomes" id="UP001445335">
    <property type="component" value="Unassembled WGS sequence"/>
</dbReference>
<feature type="domain" description="PRMT5 arginine-N-methyltransferase" evidence="8">
    <location>
        <begin position="330"/>
        <end position="500"/>
    </location>
</feature>
<evidence type="ECO:0000259" key="9">
    <source>
        <dbReference type="Pfam" id="PF17285"/>
    </source>
</evidence>
<evidence type="ECO:0000313" key="11">
    <source>
        <dbReference type="EMBL" id="KAK9834250.1"/>
    </source>
</evidence>
<keyword evidence="3 4" id="KW-0949">S-adenosyl-L-methionine</keyword>
<evidence type="ECO:0000256" key="5">
    <source>
        <dbReference type="PIRSR" id="PIRSR015894-1"/>
    </source>
</evidence>
<dbReference type="InterPro" id="IPR035075">
    <property type="entry name" value="PRMT5"/>
</dbReference>
<evidence type="ECO:0000256" key="4">
    <source>
        <dbReference type="PIRNR" id="PIRNR015894"/>
    </source>
</evidence>
<comment type="similarity">
    <text evidence="4">Belongs to the class I-like SAM-binding methyltransferase superfamily.</text>
</comment>
<accession>A0AAW1RKS6</accession>
<dbReference type="Gene3D" id="3.40.50.150">
    <property type="entry name" value="Vaccinia Virus protein VP39"/>
    <property type="match status" value="1"/>
</dbReference>
<keyword evidence="1 4" id="KW-0489">Methyltransferase</keyword>
<dbReference type="Pfam" id="PF05185">
    <property type="entry name" value="PRMT5"/>
    <property type="match status" value="1"/>
</dbReference>
<feature type="binding site" evidence="6">
    <location>
        <position position="357"/>
    </location>
    <ligand>
        <name>S-adenosyl-L-methionine</name>
        <dbReference type="ChEBI" id="CHEBI:59789"/>
    </ligand>
</feature>
<keyword evidence="12" id="KW-1185">Reference proteome</keyword>
<comment type="caution">
    <text evidence="11">The sequence shown here is derived from an EMBL/GenBank/DDBJ whole genome shotgun (WGS) entry which is preliminary data.</text>
</comment>
<sequence>MPLGKRTDCGDAKYAGVEVSFACDVVEALEGTLQCGFDFLAVPLVHPRFRRPRLEPGVTVPPFTRSDLLLTSSQWSSQIVGKVSPWIEPDAPSAPLRRDSEAALRQELEWAAHLSLQACILPLPHTLALANYARILHQVMLGLSSMALWIRIPLAAPAAERSASRAAEPQEGAHAPADPWEWWYRVRCLCGQNAKLGVLLDLPLTLPPQQAIDRWRGEPVRAVALPTAAFVANRRGYPTLPRAHQELLIDFWWQGVQVILTGQAHHAPPAHAETGGPSASGSGGSAVAVAINGGAGPGVAAAGGESDHPLRAYCEYLSYIFRKAPLPPEQELLELSYRDYLQAPLQPLQDNLESQTYETFEKDSTKYSQYQAAVHAALLDRPLASGAAEGDEATVLMVVGAGRGPLVRASLAAADAAGRRLRVYAVEKNANAVVTLQNLVESEGWGDRVTVAPADMRSWAAPELADILVSELLGSFGDNELSPECLDGAQRFLKPGGVSIPAAYTSFLQPVTSSKLWTDVKAYNDREHLETPYVVKLHRFTTLAPTQPVFTFEHPNPAAGTAAGPDNTRETPLRFERPGAPAAVCHGFAGYFDAQLYGDVRLSTHPPSHTPAMFSWFPIFFPLRRPLHLPAGAPVQAHIWRCCSNHKVWYEWAVVSPTPTPIHNPNGRSYYVGL</sequence>
<proteinExistence type="inferred from homology"/>
<dbReference type="FunFam" id="2.70.160.11:FF:000003">
    <property type="entry name" value="Protein arginine N-methyltransferase 5"/>
    <property type="match status" value="1"/>
</dbReference>
<feature type="binding site" evidence="6">
    <location>
        <begin position="455"/>
        <end position="456"/>
    </location>
    <ligand>
        <name>S-adenosyl-L-methionine</name>
        <dbReference type="ChEBI" id="CHEBI:59789"/>
    </ligand>
</feature>
<dbReference type="Pfam" id="PF17285">
    <property type="entry name" value="PRMT5_TIM"/>
    <property type="match status" value="1"/>
</dbReference>
<evidence type="ECO:0000259" key="8">
    <source>
        <dbReference type="Pfam" id="PF05185"/>
    </source>
</evidence>
<dbReference type="AlphaFoldDB" id="A0AAW1RKS6"/>
<dbReference type="GO" id="GO:0006355">
    <property type="term" value="P:regulation of DNA-templated transcription"/>
    <property type="evidence" value="ECO:0007669"/>
    <property type="project" value="TreeGrafter"/>
</dbReference>
<gene>
    <name evidence="11" type="ORF">WJX81_000077</name>
</gene>
<evidence type="ECO:0000256" key="3">
    <source>
        <dbReference type="ARBA" id="ARBA00022691"/>
    </source>
</evidence>
<dbReference type="SUPFAM" id="SSF53335">
    <property type="entry name" value="S-adenosyl-L-methionine-dependent methyltransferases"/>
    <property type="match status" value="1"/>
</dbReference>
<dbReference type="GO" id="GO:0005829">
    <property type="term" value="C:cytosol"/>
    <property type="evidence" value="ECO:0007669"/>
    <property type="project" value="TreeGrafter"/>
</dbReference>
<evidence type="ECO:0000256" key="7">
    <source>
        <dbReference type="PIRSR" id="PIRSR015894-3"/>
    </source>
</evidence>
<dbReference type="InterPro" id="IPR025799">
    <property type="entry name" value="Arg_MeTrfase"/>
</dbReference>
<evidence type="ECO:0000256" key="6">
    <source>
        <dbReference type="PIRSR" id="PIRSR015894-2"/>
    </source>
</evidence>
<dbReference type="PIRSF" id="PIRSF015894">
    <property type="entry name" value="Skb1_MeTrfase"/>
    <property type="match status" value="1"/>
</dbReference>
<dbReference type="Gene3D" id="3.20.20.150">
    <property type="entry name" value="Divalent-metal-dependent TIM barrel enzymes"/>
    <property type="match status" value="1"/>
</dbReference>
<name>A0AAW1RKS6_9CHLO</name>
<feature type="site" description="Critical for specifying symmetric addition of methyl groups" evidence="7">
    <location>
        <position position="360"/>
    </location>
</feature>
<dbReference type="Pfam" id="PF17286">
    <property type="entry name" value="PRMT5_C"/>
    <property type="match status" value="1"/>
</dbReference>
<feature type="domain" description="PRMT5 oligomerisation" evidence="10">
    <location>
        <begin position="504"/>
        <end position="672"/>
    </location>
</feature>
<dbReference type="InterPro" id="IPR029063">
    <property type="entry name" value="SAM-dependent_MTases_sf"/>
</dbReference>
<dbReference type="InterPro" id="IPR035247">
    <property type="entry name" value="PRMT5_TIM"/>
</dbReference>
<reference evidence="11 12" key="1">
    <citation type="journal article" date="2024" name="Nat. Commun.">
        <title>Phylogenomics reveals the evolutionary origins of lichenization in chlorophyte algae.</title>
        <authorList>
            <person name="Puginier C."/>
            <person name="Libourel C."/>
            <person name="Otte J."/>
            <person name="Skaloud P."/>
            <person name="Haon M."/>
            <person name="Grisel S."/>
            <person name="Petersen M."/>
            <person name="Berrin J.G."/>
            <person name="Delaux P.M."/>
            <person name="Dal Grande F."/>
            <person name="Keller J."/>
        </authorList>
    </citation>
    <scope>NUCLEOTIDE SEQUENCE [LARGE SCALE GENOMIC DNA]</scope>
    <source>
        <strain evidence="11 12">SAG 245.80</strain>
    </source>
</reference>
<dbReference type="PANTHER" id="PTHR10738">
    <property type="entry name" value="PROTEIN ARGININE N-METHYLTRANSFERASE 5"/>
    <property type="match status" value="1"/>
</dbReference>
<feature type="binding site" evidence="6">
    <location>
        <position position="427"/>
    </location>
    <ligand>
        <name>S-adenosyl-L-methionine</name>
        <dbReference type="ChEBI" id="CHEBI:59789"/>
    </ligand>
</feature>
<dbReference type="EMBL" id="JALJOU010000032">
    <property type="protein sequence ID" value="KAK9834250.1"/>
    <property type="molecule type" value="Genomic_DNA"/>
</dbReference>
<feature type="active site" description="Proton donor/acceptor" evidence="5">
    <location>
        <position position="480"/>
    </location>
</feature>
<keyword evidence="2 4" id="KW-0808">Transferase</keyword>
<evidence type="ECO:0000256" key="2">
    <source>
        <dbReference type="ARBA" id="ARBA00022679"/>
    </source>
</evidence>
<dbReference type="GO" id="GO:0005634">
    <property type="term" value="C:nucleus"/>
    <property type="evidence" value="ECO:0007669"/>
    <property type="project" value="TreeGrafter"/>
</dbReference>
<dbReference type="Gene3D" id="2.70.160.11">
    <property type="entry name" value="Hnrnp arginine n-methyltransferase1"/>
    <property type="match status" value="1"/>
</dbReference>
<evidence type="ECO:0000313" key="12">
    <source>
        <dbReference type="Proteomes" id="UP001445335"/>
    </source>
</evidence>
<dbReference type="PANTHER" id="PTHR10738:SF0">
    <property type="entry name" value="PROTEIN ARGININE N-METHYLTRANSFERASE 5"/>
    <property type="match status" value="1"/>
</dbReference>
<feature type="active site" description="Proton donor/acceptor" evidence="5">
    <location>
        <position position="471"/>
    </location>
</feature>
<feature type="binding site" evidence="6">
    <location>
        <begin position="366"/>
        <end position="367"/>
    </location>
    <ligand>
        <name>S-adenosyl-L-methionine</name>
        <dbReference type="ChEBI" id="CHEBI:59789"/>
    </ligand>
</feature>
<evidence type="ECO:0000259" key="10">
    <source>
        <dbReference type="Pfam" id="PF17286"/>
    </source>
</evidence>
<dbReference type="InterPro" id="IPR035248">
    <property type="entry name" value="PRMT5_C"/>
</dbReference>
<protein>
    <recommendedName>
        <fullName evidence="4">Protein arginine N-methyltransferase</fullName>
    </recommendedName>
</protein>
<dbReference type="GO" id="GO:0016274">
    <property type="term" value="F:protein-arginine N-methyltransferase activity"/>
    <property type="evidence" value="ECO:0007669"/>
    <property type="project" value="InterPro"/>
</dbReference>
<dbReference type="InterPro" id="IPR007857">
    <property type="entry name" value="Arg_MeTrfase_PRMT5"/>
</dbReference>